<proteinExistence type="predicted"/>
<keyword evidence="9" id="KW-1185">Reference proteome</keyword>
<dbReference type="CDD" id="cd00067">
    <property type="entry name" value="GAL4"/>
    <property type="match status" value="1"/>
</dbReference>
<dbReference type="RefSeq" id="XP_028464507.1">
    <property type="nucleotide sequence ID" value="XM_028607238.1"/>
</dbReference>
<dbReference type="GO" id="GO:0003677">
    <property type="term" value="F:DNA binding"/>
    <property type="evidence" value="ECO:0007669"/>
    <property type="project" value="UniProtKB-KW"/>
</dbReference>
<keyword evidence="5" id="KW-0804">Transcription</keyword>
<keyword evidence="6" id="KW-0539">Nucleus</keyword>
<feature type="region of interest" description="Disordered" evidence="7">
    <location>
        <begin position="270"/>
        <end position="292"/>
    </location>
</feature>
<dbReference type="Proteomes" id="UP000272025">
    <property type="component" value="Unassembled WGS sequence"/>
</dbReference>
<accession>A0A3N2PQA5</accession>
<name>A0A3N2PQA5_SODAK</name>
<keyword evidence="1" id="KW-0479">Metal-binding</keyword>
<dbReference type="STRING" id="1314773.A0A3N2PQA5"/>
<evidence type="ECO:0000256" key="7">
    <source>
        <dbReference type="SAM" id="MobiDB-lite"/>
    </source>
</evidence>
<dbReference type="InterPro" id="IPR001138">
    <property type="entry name" value="Zn2Cys6_DnaBD"/>
</dbReference>
<organism evidence="8 9">
    <name type="scientific">Sodiomyces alkalinus (strain CBS 110278 / VKM F-3762 / F11)</name>
    <name type="common">Alkaliphilic filamentous fungus</name>
    <dbReference type="NCBI Taxonomy" id="1314773"/>
    <lineage>
        <taxon>Eukaryota</taxon>
        <taxon>Fungi</taxon>
        <taxon>Dikarya</taxon>
        <taxon>Ascomycota</taxon>
        <taxon>Pezizomycotina</taxon>
        <taxon>Sordariomycetes</taxon>
        <taxon>Hypocreomycetidae</taxon>
        <taxon>Glomerellales</taxon>
        <taxon>Plectosphaerellaceae</taxon>
        <taxon>Sodiomyces</taxon>
    </lineage>
</organism>
<evidence type="ECO:0000256" key="6">
    <source>
        <dbReference type="ARBA" id="ARBA00023242"/>
    </source>
</evidence>
<evidence type="ECO:0000256" key="1">
    <source>
        <dbReference type="ARBA" id="ARBA00022723"/>
    </source>
</evidence>
<evidence type="ECO:0000313" key="8">
    <source>
        <dbReference type="EMBL" id="ROT36701.1"/>
    </source>
</evidence>
<evidence type="ECO:0000256" key="5">
    <source>
        <dbReference type="ARBA" id="ARBA00023163"/>
    </source>
</evidence>
<evidence type="ECO:0000256" key="4">
    <source>
        <dbReference type="ARBA" id="ARBA00023125"/>
    </source>
</evidence>
<sequence>MKRGNEDNDKTTTNAGILSSRRFLAKYPSRQNRSVDVDATEQGSRKLEVVTGPWRRPASLCQLEIHPPPVRPDPLDPRAFAAGSTWVLLDWGSFSPPTPHHAPHHLLSLLSYHLSYAPPELPLPHLHHSRIFSLFFHFGPSQPFSSVPSYIFTIFPHRSRSRLFLTFLCQCDEGQPTCNNCRKSKRECAGYDPVFKPQQATSDVQHHTHTLATNRPPTSAPGVPSSTLSTTPFPPSNPYGSQPAVVTGSYGTLGTSNGPTNPAITAPFVAPKPDGHQGSGPHPIPPSSTLPSATPGGYFHLRAKKMKVDNLIGLLGPSPPIRDTPLTDDLFREITRVYHEIYVYGLNAFFETTWFDVKDAKGNHTFPNNKSAIDHFATFLQAIQTTRPDDRASMLSSGILEARLIWVLAALPYTMSPPRVNNSVNGLPHPADPVEIRNRVHVFEVLLSGDHIDSNPLAPPVAHVDLHRTREFDFWRTLGDYVTFRDEPNLHRTAQREEALGRLRLLLDGRENRDLLYSIAIARELAPRYPPGYENAVPQHVDESDPKNKLFVACDFIRREAQATGGTTNVVRRFSELANQAFINPGVNVANVVSPGIVPS</sequence>
<evidence type="ECO:0008006" key="10">
    <source>
        <dbReference type="Google" id="ProtNLM"/>
    </source>
</evidence>
<dbReference type="EMBL" id="ML119058">
    <property type="protein sequence ID" value="ROT36701.1"/>
    <property type="molecule type" value="Genomic_DNA"/>
</dbReference>
<dbReference type="PANTHER" id="PTHR36206:SF12">
    <property type="entry name" value="ASPERCRYPTIN BIOSYNTHESIS CLUSTER-SPECIFIC TRANSCRIPTION REGULATOR ATNN-RELATED"/>
    <property type="match status" value="1"/>
</dbReference>
<gene>
    <name evidence="8" type="ORF">SODALDRAFT_205326</name>
</gene>
<feature type="region of interest" description="Disordered" evidence="7">
    <location>
        <begin position="200"/>
        <end position="242"/>
    </location>
</feature>
<reference evidence="8 9" key="1">
    <citation type="journal article" date="2018" name="Mol. Ecol.">
        <title>The obligate alkalophilic soda-lake fungus Sodiomyces alkalinus has shifted to a protein diet.</title>
        <authorList>
            <person name="Grum-Grzhimaylo A.A."/>
            <person name="Falkoski D.L."/>
            <person name="van den Heuvel J."/>
            <person name="Valero-Jimenez C.A."/>
            <person name="Min B."/>
            <person name="Choi I.G."/>
            <person name="Lipzen A."/>
            <person name="Daum C.G."/>
            <person name="Aanen D.K."/>
            <person name="Tsang A."/>
            <person name="Henrissat B."/>
            <person name="Bilanenko E.N."/>
            <person name="de Vries R.P."/>
            <person name="van Kan J.A.L."/>
            <person name="Grigoriev I.V."/>
            <person name="Debets A.J.M."/>
        </authorList>
    </citation>
    <scope>NUCLEOTIDE SEQUENCE [LARGE SCALE GENOMIC DNA]</scope>
    <source>
        <strain evidence="8 9">F11</strain>
    </source>
</reference>
<dbReference type="GeneID" id="39575716"/>
<dbReference type="InterPro" id="IPR052360">
    <property type="entry name" value="Transcr_Regulatory_Proteins"/>
</dbReference>
<keyword evidence="4" id="KW-0238">DNA-binding</keyword>
<keyword evidence="2" id="KW-0862">Zinc</keyword>
<dbReference type="OrthoDB" id="5375558at2759"/>
<keyword evidence="3" id="KW-0805">Transcription regulation</keyword>
<protein>
    <recommendedName>
        <fullName evidence="10">Zn(2)-C6 fungal-type domain-containing protein</fullName>
    </recommendedName>
</protein>
<dbReference type="PANTHER" id="PTHR36206">
    <property type="entry name" value="ASPERCRYPTIN BIOSYNTHESIS CLUSTER-SPECIFIC TRANSCRIPTION REGULATOR ATNN-RELATED"/>
    <property type="match status" value="1"/>
</dbReference>
<evidence type="ECO:0000256" key="2">
    <source>
        <dbReference type="ARBA" id="ARBA00022833"/>
    </source>
</evidence>
<dbReference type="AlphaFoldDB" id="A0A3N2PQA5"/>
<dbReference type="GO" id="GO:0008270">
    <property type="term" value="F:zinc ion binding"/>
    <property type="evidence" value="ECO:0007669"/>
    <property type="project" value="InterPro"/>
</dbReference>
<evidence type="ECO:0000256" key="3">
    <source>
        <dbReference type="ARBA" id="ARBA00023015"/>
    </source>
</evidence>
<dbReference type="GO" id="GO:0000981">
    <property type="term" value="F:DNA-binding transcription factor activity, RNA polymerase II-specific"/>
    <property type="evidence" value="ECO:0007669"/>
    <property type="project" value="InterPro"/>
</dbReference>
<evidence type="ECO:0000313" key="9">
    <source>
        <dbReference type="Proteomes" id="UP000272025"/>
    </source>
</evidence>